<sequence length="113" mass="13217">MFPIPKISTKPSKSHDEFEKVRFEITMSEQAKVNTMIHDSEGTSSNQGVETEKNKGKEARRPLMINGIEIQLSENNIYALLLRVYEEKKIREKEKKEKEEKEKAHKKEGKRTK</sequence>
<feature type="region of interest" description="Disordered" evidence="1">
    <location>
        <begin position="37"/>
        <end position="58"/>
    </location>
</feature>
<gene>
    <name evidence="2" type="ORF">Csa_3G254040</name>
</gene>
<name>A0A0A0L7C6_CUCSA</name>
<dbReference type="EMBL" id="CM002924">
    <property type="protein sequence ID" value="KGN57698.1"/>
    <property type="molecule type" value="Genomic_DNA"/>
</dbReference>
<proteinExistence type="predicted"/>
<reference evidence="2 3" key="3">
    <citation type="journal article" date="2010" name="BMC Genomics">
        <title>Transcriptome sequencing and comparative analysis of cucumber flowers with different sex types.</title>
        <authorList>
            <person name="Guo S."/>
            <person name="Zheng Y."/>
            <person name="Joung J.G."/>
            <person name="Liu S."/>
            <person name="Zhang Z."/>
            <person name="Crasta O.R."/>
            <person name="Sobral B.W."/>
            <person name="Xu Y."/>
            <person name="Huang S."/>
            <person name="Fei Z."/>
        </authorList>
    </citation>
    <scope>NUCLEOTIDE SEQUENCE [LARGE SCALE GENOMIC DNA]</scope>
    <source>
        <strain evidence="3">cv. 9930</strain>
    </source>
</reference>
<feature type="compositionally biased region" description="Basic and acidic residues" evidence="1">
    <location>
        <begin position="91"/>
        <end position="105"/>
    </location>
</feature>
<dbReference type="AlphaFoldDB" id="A0A0A0L7C6"/>
<reference evidence="2 3" key="4">
    <citation type="journal article" date="2011" name="BMC Genomics">
        <title>RNA-Seq improves annotation of protein-coding genes in the cucumber genome.</title>
        <authorList>
            <person name="Li Z."/>
            <person name="Zhang Z."/>
            <person name="Yan P."/>
            <person name="Huang S."/>
            <person name="Fei Z."/>
            <person name="Lin K."/>
        </authorList>
    </citation>
    <scope>NUCLEOTIDE SEQUENCE [LARGE SCALE GENOMIC DNA]</scope>
    <source>
        <strain evidence="3">cv. 9930</strain>
    </source>
</reference>
<dbReference type="Proteomes" id="UP000029981">
    <property type="component" value="Chromosome 3"/>
</dbReference>
<evidence type="ECO:0000256" key="1">
    <source>
        <dbReference type="SAM" id="MobiDB-lite"/>
    </source>
</evidence>
<keyword evidence="3" id="KW-1185">Reference proteome</keyword>
<feature type="region of interest" description="Disordered" evidence="1">
    <location>
        <begin position="91"/>
        <end position="113"/>
    </location>
</feature>
<evidence type="ECO:0000313" key="2">
    <source>
        <dbReference type="EMBL" id="KGN57698.1"/>
    </source>
</evidence>
<protein>
    <submittedName>
        <fullName evidence="2">Uncharacterized protein</fullName>
    </submittedName>
</protein>
<reference evidence="2 3" key="1">
    <citation type="journal article" date="2009" name="Nat. Genet.">
        <title>The genome of the cucumber, Cucumis sativus L.</title>
        <authorList>
            <person name="Huang S."/>
            <person name="Li R."/>
            <person name="Zhang Z."/>
            <person name="Li L."/>
            <person name="Gu X."/>
            <person name="Fan W."/>
            <person name="Lucas W.J."/>
            <person name="Wang X."/>
            <person name="Xie B."/>
            <person name="Ni P."/>
            <person name="Ren Y."/>
            <person name="Zhu H."/>
            <person name="Li J."/>
            <person name="Lin K."/>
            <person name="Jin W."/>
            <person name="Fei Z."/>
            <person name="Li G."/>
            <person name="Staub J."/>
            <person name="Kilian A."/>
            <person name="van der Vossen E.A."/>
            <person name="Wu Y."/>
            <person name="Guo J."/>
            <person name="He J."/>
            <person name="Jia Z."/>
            <person name="Ren Y."/>
            <person name="Tian G."/>
            <person name="Lu Y."/>
            <person name="Ruan J."/>
            <person name="Qian W."/>
            <person name="Wang M."/>
            <person name="Huang Q."/>
            <person name="Li B."/>
            <person name="Xuan Z."/>
            <person name="Cao J."/>
            <person name="Asan"/>
            <person name="Wu Z."/>
            <person name="Zhang J."/>
            <person name="Cai Q."/>
            <person name="Bai Y."/>
            <person name="Zhao B."/>
            <person name="Han Y."/>
            <person name="Li Y."/>
            <person name="Li X."/>
            <person name="Wang S."/>
            <person name="Shi Q."/>
            <person name="Liu S."/>
            <person name="Cho W.K."/>
            <person name="Kim J.Y."/>
            <person name="Xu Y."/>
            <person name="Heller-Uszynska K."/>
            <person name="Miao H."/>
            <person name="Cheng Z."/>
            <person name="Zhang S."/>
            <person name="Wu J."/>
            <person name="Yang Y."/>
            <person name="Kang H."/>
            <person name="Li M."/>
            <person name="Liang H."/>
            <person name="Ren X."/>
            <person name="Shi Z."/>
            <person name="Wen M."/>
            <person name="Jian M."/>
            <person name="Yang H."/>
            <person name="Zhang G."/>
            <person name="Yang Z."/>
            <person name="Chen R."/>
            <person name="Liu S."/>
            <person name="Li J."/>
            <person name="Ma L."/>
            <person name="Liu H."/>
            <person name="Zhou Y."/>
            <person name="Zhao J."/>
            <person name="Fang X."/>
            <person name="Li G."/>
            <person name="Fang L."/>
            <person name="Li Y."/>
            <person name="Liu D."/>
            <person name="Zheng H."/>
            <person name="Zhang Y."/>
            <person name="Qin N."/>
            <person name="Li Z."/>
            <person name="Yang G."/>
            <person name="Yang S."/>
            <person name="Bolund L."/>
            <person name="Kristiansen K."/>
            <person name="Zheng H."/>
            <person name="Li S."/>
            <person name="Zhang X."/>
            <person name="Yang H."/>
            <person name="Wang J."/>
            <person name="Sun R."/>
            <person name="Zhang B."/>
            <person name="Jiang S."/>
            <person name="Wang J."/>
            <person name="Du Y."/>
            <person name="Li S."/>
        </authorList>
    </citation>
    <scope>NUCLEOTIDE SEQUENCE [LARGE SCALE GENOMIC DNA]</scope>
    <source>
        <strain evidence="3">cv. 9930</strain>
    </source>
</reference>
<organism evidence="2 3">
    <name type="scientific">Cucumis sativus</name>
    <name type="common">Cucumber</name>
    <dbReference type="NCBI Taxonomy" id="3659"/>
    <lineage>
        <taxon>Eukaryota</taxon>
        <taxon>Viridiplantae</taxon>
        <taxon>Streptophyta</taxon>
        <taxon>Embryophyta</taxon>
        <taxon>Tracheophyta</taxon>
        <taxon>Spermatophyta</taxon>
        <taxon>Magnoliopsida</taxon>
        <taxon>eudicotyledons</taxon>
        <taxon>Gunneridae</taxon>
        <taxon>Pentapetalae</taxon>
        <taxon>rosids</taxon>
        <taxon>fabids</taxon>
        <taxon>Cucurbitales</taxon>
        <taxon>Cucurbitaceae</taxon>
        <taxon>Benincaseae</taxon>
        <taxon>Cucumis</taxon>
    </lineage>
</organism>
<reference evidence="2 3" key="2">
    <citation type="journal article" date="2009" name="PLoS ONE">
        <title>An integrated genetic and cytogenetic map of the cucumber genome.</title>
        <authorList>
            <person name="Ren Y."/>
            <person name="Zhang Z."/>
            <person name="Liu J."/>
            <person name="Staub J.E."/>
            <person name="Han Y."/>
            <person name="Cheng Z."/>
            <person name="Li X."/>
            <person name="Lu J."/>
            <person name="Miao H."/>
            <person name="Kang H."/>
            <person name="Xie B."/>
            <person name="Gu X."/>
            <person name="Wang X."/>
            <person name="Du Y."/>
            <person name="Jin W."/>
            <person name="Huang S."/>
        </authorList>
    </citation>
    <scope>NUCLEOTIDE SEQUENCE [LARGE SCALE GENOMIC DNA]</scope>
    <source>
        <strain evidence="3">cv. 9930</strain>
    </source>
</reference>
<evidence type="ECO:0000313" key="3">
    <source>
        <dbReference type="Proteomes" id="UP000029981"/>
    </source>
</evidence>
<dbReference type="Gramene" id="KGN57698">
    <property type="protein sequence ID" value="KGN57698"/>
    <property type="gene ID" value="Csa_3G254040"/>
</dbReference>
<accession>A0A0A0L7C6</accession>